<keyword evidence="1" id="KW-0175">Coiled coil</keyword>
<dbReference type="Proteomes" id="UP000658514">
    <property type="component" value="Unassembled WGS sequence"/>
</dbReference>
<keyword evidence="3" id="KW-1185">Reference proteome</keyword>
<dbReference type="EMBL" id="JACJQH010000034">
    <property type="protein sequence ID" value="MBD2197932.1"/>
    <property type="molecule type" value="Genomic_DNA"/>
</dbReference>
<protein>
    <recommendedName>
        <fullName evidence="4">Borealin N-terminal domain-containing protein</fullName>
    </recommendedName>
</protein>
<proteinExistence type="predicted"/>
<evidence type="ECO:0000256" key="1">
    <source>
        <dbReference type="SAM" id="Coils"/>
    </source>
</evidence>
<name>A0ABR8AHB8_9CYAN</name>
<evidence type="ECO:0000313" key="2">
    <source>
        <dbReference type="EMBL" id="MBD2197932.1"/>
    </source>
</evidence>
<feature type="coiled-coil region" evidence="1">
    <location>
        <begin position="6"/>
        <end position="40"/>
    </location>
</feature>
<organism evidence="2 3">
    <name type="scientific">Calothrix parietina FACHB-288</name>
    <dbReference type="NCBI Taxonomy" id="2692896"/>
    <lineage>
        <taxon>Bacteria</taxon>
        <taxon>Bacillati</taxon>
        <taxon>Cyanobacteriota</taxon>
        <taxon>Cyanophyceae</taxon>
        <taxon>Nostocales</taxon>
        <taxon>Calotrichaceae</taxon>
        <taxon>Calothrix</taxon>
    </lineage>
</organism>
<comment type="caution">
    <text evidence="2">The sequence shown here is derived from an EMBL/GenBank/DDBJ whole genome shotgun (WGS) entry which is preliminary data.</text>
</comment>
<gene>
    <name evidence="2" type="ORF">H6G24_20870</name>
</gene>
<dbReference type="RefSeq" id="WP_190546093.1">
    <property type="nucleotide sequence ID" value="NZ_CAWPNO010000067.1"/>
</dbReference>
<reference evidence="2 3" key="1">
    <citation type="journal article" date="2020" name="ISME J.">
        <title>Comparative genomics reveals insights into cyanobacterial evolution and habitat adaptation.</title>
        <authorList>
            <person name="Chen M.Y."/>
            <person name="Teng W.K."/>
            <person name="Zhao L."/>
            <person name="Hu C.X."/>
            <person name="Zhou Y.K."/>
            <person name="Han B.P."/>
            <person name="Song L.R."/>
            <person name="Shu W.S."/>
        </authorList>
    </citation>
    <scope>NUCLEOTIDE SEQUENCE [LARGE SCALE GENOMIC DNA]</scope>
    <source>
        <strain evidence="2 3">FACHB-288</strain>
    </source>
</reference>
<sequence>MTKTKYVTRKKRIRQLEAEIEQLKTQVKILTEMLDRTNAMLLRSRPRLARAVERDMHEYLQHDENLLPSEMPQELMGKITRKKITPQRPPRNLPLAPRADLVINRNSHGQQIATHRPYQA</sequence>
<evidence type="ECO:0008006" key="4">
    <source>
        <dbReference type="Google" id="ProtNLM"/>
    </source>
</evidence>
<accession>A0ABR8AHB8</accession>
<evidence type="ECO:0000313" key="3">
    <source>
        <dbReference type="Proteomes" id="UP000658514"/>
    </source>
</evidence>